<feature type="repeat" description="ANK" evidence="3">
    <location>
        <begin position="120"/>
        <end position="152"/>
    </location>
</feature>
<organism evidence="5 6">
    <name type="scientific">Diplodia seriata</name>
    <dbReference type="NCBI Taxonomy" id="420778"/>
    <lineage>
        <taxon>Eukaryota</taxon>
        <taxon>Fungi</taxon>
        <taxon>Dikarya</taxon>
        <taxon>Ascomycota</taxon>
        <taxon>Pezizomycotina</taxon>
        <taxon>Dothideomycetes</taxon>
        <taxon>Dothideomycetes incertae sedis</taxon>
        <taxon>Botryosphaeriales</taxon>
        <taxon>Botryosphaeriaceae</taxon>
        <taxon>Diplodia</taxon>
    </lineage>
</organism>
<keyword evidence="2 3" id="KW-0040">ANK repeat</keyword>
<reference evidence="5 6" key="1">
    <citation type="submission" date="2024-02" db="EMBL/GenBank/DDBJ databases">
        <title>De novo assembly and annotation of 12 fungi associated with fruit tree decline syndrome in Ontario, Canada.</title>
        <authorList>
            <person name="Sulman M."/>
            <person name="Ellouze W."/>
            <person name="Ilyukhin E."/>
        </authorList>
    </citation>
    <scope>NUCLEOTIDE SEQUENCE [LARGE SCALE GENOMIC DNA]</scope>
    <source>
        <strain evidence="5 6">FDS-637</strain>
    </source>
</reference>
<dbReference type="PANTHER" id="PTHR24198:SF165">
    <property type="entry name" value="ANKYRIN REPEAT-CONTAINING PROTEIN-RELATED"/>
    <property type="match status" value="1"/>
</dbReference>
<dbReference type="PRINTS" id="PR01415">
    <property type="entry name" value="ANKYRIN"/>
</dbReference>
<evidence type="ECO:0000256" key="1">
    <source>
        <dbReference type="ARBA" id="ARBA00022737"/>
    </source>
</evidence>
<proteinExistence type="predicted"/>
<name>A0ABR3CAP9_9PEZI</name>
<dbReference type="GeneID" id="92012498"/>
<dbReference type="SUPFAM" id="SSF48403">
    <property type="entry name" value="Ankyrin repeat"/>
    <property type="match status" value="1"/>
</dbReference>
<dbReference type="Gene3D" id="1.25.40.20">
    <property type="entry name" value="Ankyrin repeat-containing domain"/>
    <property type="match status" value="4"/>
</dbReference>
<dbReference type="InterPro" id="IPR036770">
    <property type="entry name" value="Ankyrin_rpt-contain_sf"/>
</dbReference>
<dbReference type="RefSeq" id="XP_066630628.1">
    <property type="nucleotide sequence ID" value="XM_066779824.1"/>
</dbReference>
<gene>
    <name evidence="5" type="primary">ANKRD16</name>
    <name evidence="5" type="ORF">SLS55_008413</name>
</gene>
<feature type="region of interest" description="Disordered" evidence="4">
    <location>
        <begin position="1"/>
        <end position="41"/>
    </location>
</feature>
<keyword evidence="6" id="KW-1185">Reference proteome</keyword>
<dbReference type="PANTHER" id="PTHR24198">
    <property type="entry name" value="ANKYRIN REPEAT AND PROTEIN KINASE DOMAIN-CONTAINING PROTEIN"/>
    <property type="match status" value="1"/>
</dbReference>
<evidence type="ECO:0000256" key="3">
    <source>
        <dbReference type="PROSITE-ProRule" id="PRU00023"/>
    </source>
</evidence>
<feature type="repeat" description="ANK" evidence="3">
    <location>
        <begin position="350"/>
        <end position="382"/>
    </location>
</feature>
<evidence type="ECO:0000256" key="2">
    <source>
        <dbReference type="ARBA" id="ARBA00023043"/>
    </source>
</evidence>
<dbReference type="InterPro" id="IPR002110">
    <property type="entry name" value="Ankyrin_rpt"/>
</dbReference>
<feature type="repeat" description="ANK" evidence="3">
    <location>
        <begin position="216"/>
        <end position="248"/>
    </location>
</feature>
<sequence length="496" mass="52059">MQFSPIAALPPLTGPAGRRDSDAATVTTTWTSSTGSSRSSVFELEKLGRPRSWSSRGRQALLAQSLCAAARAGDDATIRSLVGQGVDVNNSRCGLQPRDDGPERERERERRLKSVLQRNLEPTPLHYAAEEGHASAVETLVSCGADLGARARRGRTPLHVANGAAIAALIQLGADTCARDEAGQVPLHRLAADGLLAGVDAVLAAATSPVDAQNKARQTPLHLACQNDHHDVAHALLRAGAYVNAADRDGLRPLHYLARHGRPPLVRLLRDANADVEAQALHLLRPLHDAARTGCPAVVEALLAASADVEATTDDGSTPLHLAVAATNDAAATVAALLAARANVAASTAKNEQPLHLALRRGSVAVAALLLQHGADANARLRDGTVPLIQACSSTAAAQDTLSTVEILLAHGADPSATNCPGVSPLSAACSRPELASDLVRLLVANGASPRHQDFRALWRNGKLSIWEKRAAHAIMTEAAVPELRKSEVEWLMVAR</sequence>
<comment type="caution">
    <text evidence="5">The sequence shown here is derived from an EMBL/GenBank/DDBJ whole genome shotgun (WGS) entry which is preliminary data.</text>
</comment>
<feature type="repeat" description="ANK" evidence="3">
    <location>
        <begin position="249"/>
        <end position="281"/>
    </location>
</feature>
<keyword evidence="1" id="KW-0677">Repeat</keyword>
<evidence type="ECO:0000313" key="5">
    <source>
        <dbReference type="EMBL" id="KAL0257599.1"/>
    </source>
</evidence>
<feature type="compositionally biased region" description="Low complexity" evidence="4">
    <location>
        <begin position="25"/>
        <end position="40"/>
    </location>
</feature>
<accession>A0ABR3CAP9</accession>
<dbReference type="PROSITE" id="PS50088">
    <property type="entry name" value="ANK_REPEAT"/>
    <property type="match status" value="6"/>
</dbReference>
<dbReference type="Proteomes" id="UP001430584">
    <property type="component" value="Unassembled WGS sequence"/>
</dbReference>
<evidence type="ECO:0000256" key="4">
    <source>
        <dbReference type="SAM" id="MobiDB-lite"/>
    </source>
</evidence>
<feature type="repeat" description="ANK" evidence="3">
    <location>
        <begin position="315"/>
        <end position="349"/>
    </location>
</feature>
<evidence type="ECO:0000313" key="6">
    <source>
        <dbReference type="Proteomes" id="UP001430584"/>
    </source>
</evidence>
<feature type="repeat" description="ANK" evidence="3">
    <location>
        <begin position="282"/>
        <end position="314"/>
    </location>
</feature>
<dbReference type="Pfam" id="PF12796">
    <property type="entry name" value="Ank_2"/>
    <property type="match status" value="3"/>
</dbReference>
<dbReference type="EMBL" id="JAJVCZ030000008">
    <property type="protein sequence ID" value="KAL0257599.1"/>
    <property type="molecule type" value="Genomic_DNA"/>
</dbReference>
<dbReference type="PROSITE" id="PS50297">
    <property type="entry name" value="ANK_REP_REGION"/>
    <property type="match status" value="5"/>
</dbReference>
<dbReference type="SMART" id="SM00248">
    <property type="entry name" value="ANK"/>
    <property type="match status" value="10"/>
</dbReference>
<protein>
    <submittedName>
        <fullName evidence="5">Ankyrin repeat domain-containing protein 16</fullName>
    </submittedName>
</protein>